<name>A0A0R2HB14_9FIRM</name>
<dbReference type="RefSeq" id="WP_029070530.1">
    <property type="nucleotide sequence ID" value="NZ_JNKN01000015.1"/>
</dbReference>
<dbReference type="PATRIC" id="fig|1410657.5.peg.392"/>
<gene>
    <name evidence="1" type="ORF">IV49_GL000367</name>
</gene>
<sequence length="111" mass="14095">MQVETMLYFDRYLQSKRCLEEIYGRNYYPSQKHSEVSPGSYYLNRLMDKEAYLKKYVSYIDSFKSEYQEDYRILEDDYYHRVHYYTSQSTYYRKRRLAEDHFLNYMKRYYD</sequence>
<dbReference type="AlphaFoldDB" id="A0A0R2HB14"/>
<evidence type="ECO:0000313" key="1">
    <source>
        <dbReference type="EMBL" id="KRN50130.1"/>
    </source>
</evidence>
<dbReference type="Proteomes" id="UP000051841">
    <property type="component" value="Unassembled WGS sequence"/>
</dbReference>
<dbReference type="EMBL" id="JQBL01000013">
    <property type="protein sequence ID" value="KRN50130.1"/>
    <property type="molecule type" value="Genomic_DNA"/>
</dbReference>
<evidence type="ECO:0000313" key="2">
    <source>
        <dbReference type="Proteomes" id="UP000051841"/>
    </source>
</evidence>
<keyword evidence="2" id="KW-1185">Reference proteome</keyword>
<protein>
    <submittedName>
        <fullName evidence="1">Uncharacterized protein</fullName>
    </submittedName>
</protein>
<accession>A0A0R2HB14</accession>
<comment type="caution">
    <text evidence="1">The sequence shown here is derived from an EMBL/GenBank/DDBJ whole genome shotgun (WGS) entry which is preliminary data.</text>
</comment>
<proteinExistence type="predicted"/>
<reference evidence="1 2" key="1">
    <citation type="journal article" date="2015" name="Genome Announc.">
        <title>Expanding the biotechnology potential of lactobacilli through comparative genomics of 213 strains and associated genera.</title>
        <authorList>
            <person name="Sun Z."/>
            <person name="Harris H.M."/>
            <person name="McCann A."/>
            <person name="Guo C."/>
            <person name="Argimon S."/>
            <person name="Zhang W."/>
            <person name="Yang X."/>
            <person name="Jeffery I.B."/>
            <person name="Cooney J.C."/>
            <person name="Kagawa T.F."/>
            <person name="Liu W."/>
            <person name="Song Y."/>
            <person name="Salvetti E."/>
            <person name="Wrobel A."/>
            <person name="Rasinkangas P."/>
            <person name="Parkhill J."/>
            <person name="Rea M.C."/>
            <person name="O'Sullivan O."/>
            <person name="Ritari J."/>
            <person name="Douillard F.P."/>
            <person name="Paul Ross R."/>
            <person name="Yang R."/>
            <person name="Briner A.E."/>
            <person name="Felis G.E."/>
            <person name="de Vos W.M."/>
            <person name="Barrangou R."/>
            <person name="Klaenhammer T.R."/>
            <person name="Caufield P.W."/>
            <person name="Cui Y."/>
            <person name="Zhang H."/>
            <person name="O'Toole P.W."/>
        </authorList>
    </citation>
    <scope>NUCLEOTIDE SEQUENCE [LARGE SCALE GENOMIC DNA]</scope>
    <source>
        <strain evidence="1 2">DSM 20405</strain>
    </source>
</reference>
<organism evidence="1 2">
    <name type="scientific">Kandleria vitulina DSM 20405</name>
    <dbReference type="NCBI Taxonomy" id="1410657"/>
    <lineage>
        <taxon>Bacteria</taxon>
        <taxon>Bacillati</taxon>
        <taxon>Bacillota</taxon>
        <taxon>Erysipelotrichia</taxon>
        <taxon>Erysipelotrichales</taxon>
        <taxon>Coprobacillaceae</taxon>
        <taxon>Kandleria</taxon>
    </lineage>
</organism>